<accession>A0ACC2I3I1</accession>
<comment type="caution">
    <text evidence="1">The sequence shown here is derived from an EMBL/GenBank/DDBJ whole genome shotgun (WGS) entry which is preliminary data.</text>
</comment>
<evidence type="ECO:0000313" key="1">
    <source>
        <dbReference type="EMBL" id="KAJ8109911.1"/>
    </source>
</evidence>
<gene>
    <name evidence="1" type="ORF">ONZ43_g6012</name>
</gene>
<name>A0ACC2I3I1_9PEZI</name>
<dbReference type="EMBL" id="JAPESX010002012">
    <property type="protein sequence ID" value="KAJ8109911.1"/>
    <property type="molecule type" value="Genomic_DNA"/>
</dbReference>
<reference evidence="1" key="1">
    <citation type="submission" date="2022-11" db="EMBL/GenBank/DDBJ databases">
        <title>Genome Sequence of Nemania bipapillata.</title>
        <authorList>
            <person name="Buettner E."/>
        </authorList>
    </citation>
    <scope>NUCLEOTIDE SEQUENCE</scope>
    <source>
        <strain evidence="1">CP14</strain>
    </source>
</reference>
<organism evidence="1 2">
    <name type="scientific">Nemania bipapillata</name>
    <dbReference type="NCBI Taxonomy" id="110536"/>
    <lineage>
        <taxon>Eukaryota</taxon>
        <taxon>Fungi</taxon>
        <taxon>Dikarya</taxon>
        <taxon>Ascomycota</taxon>
        <taxon>Pezizomycotina</taxon>
        <taxon>Sordariomycetes</taxon>
        <taxon>Xylariomycetidae</taxon>
        <taxon>Xylariales</taxon>
        <taxon>Xylariaceae</taxon>
        <taxon>Nemania</taxon>
    </lineage>
</organism>
<keyword evidence="2" id="KW-1185">Reference proteome</keyword>
<evidence type="ECO:0000313" key="2">
    <source>
        <dbReference type="Proteomes" id="UP001153334"/>
    </source>
</evidence>
<dbReference type="Proteomes" id="UP001153334">
    <property type="component" value="Unassembled WGS sequence"/>
</dbReference>
<protein>
    <submittedName>
        <fullName evidence="1">Uncharacterized protein</fullName>
    </submittedName>
</protein>
<proteinExistence type="predicted"/>
<sequence length="359" mass="39592">MASEVATQVVNAQEVGNRDVANFFELLRTLASSPSTAWIDQVIKDNESMKANVKEKQDDHTSLVRVITNLRIELDTEAAKSKAAISQSEAAKAKADELATEIAGAKKTIADKDQKLQEDANTITTLQGNVEALGKDVQSRDDIIKQHKKQQESDNTRIKELEASLGTTKAELEVKLNQLNEIQSLSCQVVDGSKEFVLAEIEKIYSYAKAIAAKFYNEDLPEDIIANGPLFDEIRRIVKIPFPASNSVAAKKARIAAFLSLLGSRLADQIFLPFYMSPPADQDLPNGVDSIAFMLSDLSFSDPKRELHLRSVLLASSPDEQRKIAHDRADDIANEIFDILGILLNTDSQPQFNHDNSTP</sequence>